<dbReference type="Proteomes" id="UP001519343">
    <property type="component" value="Unassembled WGS sequence"/>
</dbReference>
<dbReference type="InterPro" id="IPR008557">
    <property type="entry name" value="PhoX"/>
</dbReference>
<gene>
    <name evidence="2" type="ORF">J2Z37_004416</name>
</gene>
<evidence type="ECO:0000256" key="1">
    <source>
        <dbReference type="SAM" id="SignalP"/>
    </source>
</evidence>
<dbReference type="Pfam" id="PF05787">
    <property type="entry name" value="PhoX"/>
    <property type="match status" value="1"/>
</dbReference>
<evidence type="ECO:0000313" key="2">
    <source>
        <dbReference type="EMBL" id="MBP1934396.1"/>
    </source>
</evidence>
<dbReference type="PANTHER" id="PTHR35399:SF2">
    <property type="entry name" value="DUF839 DOMAIN-CONTAINING PROTEIN"/>
    <property type="match status" value="1"/>
</dbReference>
<comment type="caution">
    <text evidence="2">The sequence shown here is derived from an EMBL/GenBank/DDBJ whole genome shotgun (WGS) entry which is preliminary data.</text>
</comment>
<feature type="chain" id="PRO_5045560966" evidence="1">
    <location>
        <begin position="31"/>
        <end position="640"/>
    </location>
</feature>
<accession>A0ABS4GVU2</accession>
<sequence>MTNKKLVKKGAALALALAITVPALSPAEVAAQGNLKVDSVQFNGMKAPSTIDEMVKTYTTATVTVKYKNGKEQTFPLTYKSLFKSEDKVATVNGEEIPAGTPIDVNGKPIVDPSSPEKKYFVSDAPDSNSLLNPINGKLYMITHYEYQTVDAAGQSAYGLVPASMSLTELTQDPKTGELKQKSVKKIDFSAVNGLWIPCNGSLSPWNTHIGSEEYEPDARQFLDVNSKTRSQVETFAQFYFGDKAKANPYFYGFTPEISVDNKGNASVVKHYSTGRISHELAKVMPDHRTVYFGDDGGNTGLFMYVADKEKDLSAGTLYAAKFNQTGTENGGSGDLEWISLGHATDKEVENIIHSGITFDDIFETSEVPAEGFTAIKQYSYGKVEYLKVKPGQEKAAAFLETRRYAAMLGATTEFNKMEGLALNQQDNKLYIAISDQSKGMEKDSTGKDPVDHIQLPKIKSGVTYELDLQNGQKDSKRASINSSYVALSMHGLVVGEDLPEADAYGNTANVDKVANPDNLSYSEAMRTLFIGEDSGNHTNNFVWAYNVDTKELERILSNPAGAEATGLTAVDDSNNFSYIFSNFQHPGDEVADKAITAINKDELLKAVDEQIGINKTGGIGYISGLPSFTKMSDVNPSKK</sequence>
<reference evidence="2 3" key="1">
    <citation type="submission" date="2021-03" db="EMBL/GenBank/DDBJ databases">
        <title>Genomic Encyclopedia of Type Strains, Phase IV (KMG-IV): sequencing the most valuable type-strain genomes for metagenomic binning, comparative biology and taxonomic classification.</title>
        <authorList>
            <person name="Goeker M."/>
        </authorList>
    </citation>
    <scope>NUCLEOTIDE SEQUENCE [LARGE SCALE GENOMIC DNA]</scope>
    <source>
        <strain evidence="2 3">DSM 24738</strain>
    </source>
</reference>
<keyword evidence="1" id="KW-0732">Signal</keyword>
<keyword evidence="3" id="KW-1185">Reference proteome</keyword>
<proteinExistence type="predicted"/>
<dbReference type="PANTHER" id="PTHR35399">
    <property type="entry name" value="SLR8030 PROTEIN"/>
    <property type="match status" value="1"/>
</dbReference>
<dbReference type="RefSeq" id="WP_209812390.1">
    <property type="nucleotide sequence ID" value="NZ_JAGGKT010000020.1"/>
</dbReference>
<protein>
    <submittedName>
        <fullName evidence="2">Secreted PhoX family phosphatase</fullName>
    </submittedName>
</protein>
<feature type="signal peptide" evidence="1">
    <location>
        <begin position="1"/>
        <end position="30"/>
    </location>
</feature>
<name>A0ABS4GVU2_9BACL</name>
<dbReference type="EMBL" id="JAGGKT010000020">
    <property type="protein sequence ID" value="MBP1934396.1"/>
    <property type="molecule type" value="Genomic_DNA"/>
</dbReference>
<organism evidence="2 3">
    <name type="scientific">Ammoniphilus resinae</name>
    <dbReference type="NCBI Taxonomy" id="861532"/>
    <lineage>
        <taxon>Bacteria</taxon>
        <taxon>Bacillati</taxon>
        <taxon>Bacillota</taxon>
        <taxon>Bacilli</taxon>
        <taxon>Bacillales</taxon>
        <taxon>Paenibacillaceae</taxon>
        <taxon>Aneurinibacillus group</taxon>
        <taxon>Ammoniphilus</taxon>
    </lineage>
</organism>
<evidence type="ECO:0000313" key="3">
    <source>
        <dbReference type="Proteomes" id="UP001519343"/>
    </source>
</evidence>